<proteinExistence type="predicted"/>
<dbReference type="AlphaFoldDB" id="A0AAW8PZF3"/>
<dbReference type="Proteomes" id="UP001253193">
    <property type="component" value="Unassembled WGS sequence"/>
</dbReference>
<protein>
    <submittedName>
        <fullName evidence="1">Uncharacterized protein</fullName>
    </submittedName>
</protein>
<organism evidence="1 2">
    <name type="scientific">Vibrio parahaemolyticus</name>
    <dbReference type="NCBI Taxonomy" id="670"/>
    <lineage>
        <taxon>Bacteria</taxon>
        <taxon>Pseudomonadati</taxon>
        <taxon>Pseudomonadota</taxon>
        <taxon>Gammaproteobacteria</taxon>
        <taxon>Vibrionales</taxon>
        <taxon>Vibrionaceae</taxon>
        <taxon>Vibrio</taxon>
    </lineage>
</organism>
<reference evidence="1" key="1">
    <citation type="submission" date="2023-06" db="EMBL/GenBank/DDBJ databases">
        <title>Genomic Diversity of Vibrio spp. and Metagenomic Analysis of Pathogens in Florida Gulf Coastal Waters Following Hurricane Ian.</title>
        <authorList>
            <person name="Brumfield K.D."/>
        </authorList>
    </citation>
    <scope>NUCLEOTIDE SEQUENCE</scope>
    <source>
        <strain evidence="1">WBS2B-138</strain>
    </source>
</reference>
<sequence>MRTYPNTDLHSFIYESEKFKKNITHIARSIVTGVDVGKHEQFIKQCGIPMGAESQYLVQGCLTKNSQTPTFLNEQKIDIIAVQVYYWAESIMQSIYKIACRELEKEVIESFEEFMLWVGRNRDSLLMKVASSRRGIESNVQPFSEEDALYVMEISLCRSGGIQEALEMIMDSFYKELPDTLVGDWCSMSKKYPIGGG</sequence>
<comment type="caution">
    <text evidence="1">The sequence shown here is derived from an EMBL/GenBank/DDBJ whole genome shotgun (WGS) entry which is preliminary data.</text>
</comment>
<gene>
    <name evidence="1" type="ORF">QX249_11025</name>
</gene>
<dbReference type="RefSeq" id="WP_311020066.1">
    <property type="nucleotide sequence ID" value="NZ_JAUHGG010000003.1"/>
</dbReference>
<evidence type="ECO:0000313" key="2">
    <source>
        <dbReference type="Proteomes" id="UP001253193"/>
    </source>
</evidence>
<accession>A0AAW8PZF3</accession>
<evidence type="ECO:0000313" key="1">
    <source>
        <dbReference type="EMBL" id="MDS1821195.1"/>
    </source>
</evidence>
<dbReference type="EMBL" id="JAUHGG010000003">
    <property type="protein sequence ID" value="MDS1821195.1"/>
    <property type="molecule type" value="Genomic_DNA"/>
</dbReference>
<name>A0AAW8PZF3_VIBPH</name>